<comment type="caution">
    <text evidence="2">The sequence shown here is derived from an EMBL/GenBank/DDBJ whole genome shotgun (WGS) entry which is preliminary data.</text>
</comment>
<geneLocation type="plasmid" evidence="2">
    <name>pSM51_Rh02</name>
</geneLocation>
<protein>
    <recommendedName>
        <fullName evidence="1">Surface-adhesin protein E-like domain-containing protein</fullName>
    </recommendedName>
</protein>
<organism evidence="2 3">
    <name type="scientific">Rhizobium beringeri</name>
    <dbReference type="NCBI Taxonomy" id="3019934"/>
    <lineage>
        <taxon>Bacteria</taxon>
        <taxon>Pseudomonadati</taxon>
        <taxon>Pseudomonadota</taxon>
        <taxon>Alphaproteobacteria</taxon>
        <taxon>Hyphomicrobiales</taxon>
        <taxon>Rhizobiaceae</taxon>
        <taxon>Rhizobium/Agrobacterium group</taxon>
        <taxon>Rhizobium</taxon>
    </lineage>
</organism>
<gene>
    <name evidence="2" type="ORF">ELH03_27600</name>
</gene>
<dbReference type="RefSeq" id="WP_130806832.1">
    <property type="nucleotide sequence ID" value="NZ_SILG01000003.1"/>
</dbReference>
<sequence>MIGSLLAIAVDAAAAVVRSPGRSSPRLRKSRIEQSIAFTCCLLFSLPAMAEPWQAIPDRPDTQYLVDSAHRIGDHVYLVHRASPPDAFSKYTAAVEFDCGKHAMRTSWADLSYGRMNTRFYSNSARGYTPVQFSEVDATPQNESFYRWACRLPLPKERLVNARRRDDDTLIQVDVSSVKRIGESVFLWTRYDYPEIHLDPPYDAPFDSKREFIKVNCAASSYRILLGYDFTPEGAMTDGMTEPSDEDLPFTANDDYVLAIKDVACDSSLDPIKFAGIGGSPIRPKASLPRDQNFEDVANPPAVIAAAARLQSILPQGPMAASAKIAVEIQNSKHQGDGSVVKIIKPSQDGTVRVQEIYSPQFTVDREWLGPVQLKSKMNSSLSGDRDVTITQSLAVEAPIWAPDAGIVFQTEMLTGRKSTKSDTSCHLGQPVEAETVHASLKGKAWPLNCHYDNGNKDNGFYIEELRYYLATHSESEYGISDYVIKSIEVER</sequence>
<feature type="domain" description="Surface-adhesin protein E-like" evidence="1">
    <location>
        <begin position="165"/>
        <end position="232"/>
    </location>
</feature>
<evidence type="ECO:0000259" key="1">
    <source>
        <dbReference type="Pfam" id="PF16747"/>
    </source>
</evidence>
<keyword evidence="2" id="KW-0614">Plasmid</keyword>
<dbReference type="Proteomes" id="UP000291302">
    <property type="component" value="Unassembled WGS sequence"/>
</dbReference>
<evidence type="ECO:0000313" key="3">
    <source>
        <dbReference type="Proteomes" id="UP000291302"/>
    </source>
</evidence>
<dbReference type="InterPro" id="IPR031939">
    <property type="entry name" value="Adhesin_E-like"/>
</dbReference>
<reference evidence="2 3" key="1">
    <citation type="submission" date="2019-02" db="EMBL/GenBank/DDBJ databases">
        <title>The genomic architecture of introgression among sibling species of bacteria.</title>
        <authorList>
            <person name="Cavassim M.I.A."/>
            <person name="Moeskjaer S."/>
            <person name="Moslemi C."/>
            <person name="Fields B."/>
            <person name="Bachmann A."/>
            <person name="Vilhjalmsson B."/>
            <person name="Schierup M.H."/>
            <person name="Young J.P.W."/>
            <person name="Andersen S.U."/>
        </authorList>
    </citation>
    <scope>NUCLEOTIDE SEQUENCE [LARGE SCALE GENOMIC DNA]</scope>
    <source>
        <strain evidence="2 3">SM51</strain>
        <plasmid evidence="2">pSM51_Rh02</plasmid>
    </source>
</reference>
<name>A0ABY1XKM3_9HYPH</name>
<dbReference type="EMBL" id="SILG01000003">
    <property type="protein sequence ID" value="TBE60636.1"/>
    <property type="molecule type" value="Genomic_DNA"/>
</dbReference>
<accession>A0ABY1XKM3</accession>
<evidence type="ECO:0000313" key="2">
    <source>
        <dbReference type="EMBL" id="TBE60636.1"/>
    </source>
</evidence>
<proteinExistence type="predicted"/>
<dbReference type="Pfam" id="PF16747">
    <property type="entry name" value="Adhesin_E"/>
    <property type="match status" value="1"/>
</dbReference>
<keyword evidence="3" id="KW-1185">Reference proteome</keyword>